<proteinExistence type="predicted"/>
<gene>
    <name evidence="1" type="ORF">QIS74_08816</name>
</gene>
<evidence type="ECO:0000313" key="1">
    <source>
        <dbReference type="EMBL" id="KAK6215797.1"/>
    </source>
</evidence>
<sequence length="56" mass="6280">MLPESERLQAQNLRRGFEIPASKNGGLQPTRSLGKIAVGAFDSSHVWRFWEIQLGV</sequence>
<protein>
    <submittedName>
        <fullName evidence="1">Uncharacterized protein</fullName>
    </submittedName>
</protein>
<comment type="caution">
    <text evidence="1">The sequence shown here is derived from an EMBL/GenBank/DDBJ whole genome shotgun (WGS) entry which is preliminary data.</text>
</comment>
<evidence type="ECO:0000313" key="2">
    <source>
        <dbReference type="Proteomes" id="UP001327957"/>
    </source>
</evidence>
<accession>A0AAV9TBA5</accession>
<name>A0AAV9TBA5_9PEZI</name>
<reference evidence="1 2" key="1">
    <citation type="submission" date="2023-04" db="EMBL/GenBank/DDBJ databases">
        <title>Colletotrichum tabacum stain YC1 causing leaf anthracnose on Nicotiana tabacum(L.) cv.</title>
        <authorList>
            <person name="Ji Z."/>
            <person name="Wang M."/>
            <person name="Zhang J."/>
            <person name="Wang N."/>
            <person name="Zhou Z."/>
        </authorList>
    </citation>
    <scope>NUCLEOTIDE SEQUENCE [LARGE SCALE GENOMIC DNA]</scope>
    <source>
        <strain evidence="1 2">YC1</strain>
    </source>
</reference>
<organism evidence="1 2">
    <name type="scientific">Colletotrichum tabaci</name>
    <dbReference type="NCBI Taxonomy" id="1209068"/>
    <lineage>
        <taxon>Eukaryota</taxon>
        <taxon>Fungi</taxon>
        <taxon>Dikarya</taxon>
        <taxon>Ascomycota</taxon>
        <taxon>Pezizomycotina</taxon>
        <taxon>Sordariomycetes</taxon>
        <taxon>Hypocreomycetidae</taxon>
        <taxon>Glomerellales</taxon>
        <taxon>Glomerellaceae</taxon>
        <taxon>Colletotrichum</taxon>
        <taxon>Colletotrichum destructivum species complex</taxon>
    </lineage>
</organism>
<dbReference type="Proteomes" id="UP001327957">
    <property type="component" value="Unassembled WGS sequence"/>
</dbReference>
<dbReference type="AlphaFoldDB" id="A0AAV9TBA5"/>
<dbReference type="EMBL" id="JASAOK010000043">
    <property type="protein sequence ID" value="KAK6215797.1"/>
    <property type="molecule type" value="Genomic_DNA"/>
</dbReference>
<keyword evidence="2" id="KW-1185">Reference proteome</keyword>